<comment type="caution">
    <text evidence="2">The sequence shown here is derived from an EMBL/GenBank/DDBJ whole genome shotgun (WGS) entry which is preliminary data.</text>
</comment>
<keyword evidence="1" id="KW-0812">Transmembrane</keyword>
<dbReference type="Proteomes" id="UP001140076">
    <property type="component" value="Unassembled WGS sequence"/>
</dbReference>
<evidence type="ECO:0000256" key="1">
    <source>
        <dbReference type="SAM" id="Phobius"/>
    </source>
</evidence>
<organism evidence="2 3">
    <name type="scientific">Streptomonospora mangrovi</name>
    <dbReference type="NCBI Taxonomy" id="2883123"/>
    <lineage>
        <taxon>Bacteria</taxon>
        <taxon>Bacillati</taxon>
        <taxon>Actinomycetota</taxon>
        <taxon>Actinomycetes</taxon>
        <taxon>Streptosporangiales</taxon>
        <taxon>Nocardiopsidaceae</taxon>
        <taxon>Streptomonospora</taxon>
    </lineage>
</organism>
<reference evidence="2" key="1">
    <citation type="submission" date="2021-10" db="EMBL/GenBank/DDBJ databases">
        <title>Streptomonospora sp. nov., isolated from mangrove soil.</title>
        <authorList>
            <person name="Chen X."/>
            <person name="Ge X."/>
            <person name="Liu W."/>
        </authorList>
    </citation>
    <scope>NUCLEOTIDE SEQUENCE</scope>
    <source>
        <strain evidence="2">S1-112</strain>
    </source>
</reference>
<evidence type="ECO:0000313" key="3">
    <source>
        <dbReference type="Proteomes" id="UP001140076"/>
    </source>
</evidence>
<dbReference type="EMBL" id="JAJAQC010000007">
    <property type="protein sequence ID" value="MDA0563816.1"/>
    <property type="molecule type" value="Genomic_DNA"/>
</dbReference>
<evidence type="ECO:0000313" key="2">
    <source>
        <dbReference type="EMBL" id="MDA0563816.1"/>
    </source>
</evidence>
<protein>
    <submittedName>
        <fullName evidence="2">Uncharacterized protein</fullName>
    </submittedName>
</protein>
<accession>A0A9X3SLX6</accession>
<name>A0A9X3SLX6_9ACTN</name>
<feature type="transmembrane region" description="Helical" evidence="1">
    <location>
        <begin position="6"/>
        <end position="25"/>
    </location>
</feature>
<keyword evidence="3" id="KW-1185">Reference proteome</keyword>
<proteinExistence type="predicted"/>
<sequence>MDAVAWQMAAVAAATALLLVADLVLRRLRSRAGAAPPSAEHVDGLVRARRGLDAVGLPLARQEAIAQSRVDLLAEAVRDAAEGRVLVPLADAARHISATDRRFAHAERSAAAAIEAKGHVDGG</sequence>
<gene>
    <name evidence="2" type="ORF">LG943_05660</name>
</gene>
<dbReference type="RefSeq" id="WP_270071102.1">
    <property type="nucleotide sequence ID" value="NZ_JAJAQC010000007.1"/>
</dbReference>
<keyword evidence="1" id="KW-1133">Transmembrane helix</keyword>
<dbReference type="AlphaFoldDB" id="A0A9X3SLX6"/>
<keyword evidence="1" id="KW-0472">Membrane</keyword>